<feature type="compositionally biased region" description="Polar residues" evidence="1">
    <location>
        <begin position="91"/>
        <end position="105"/>
    </location>
</feature>
<keyword evidence="3" id="KW-1185">Reference proteome</keyword>
<evidence type="ECO:0000256" key="1">
    <source>
        <dbReference type="SAM" id="MobiDB-lite"/>
    </source>
</evidence>
<comment type="caution">
    <text evidence="2">The sequence shown here is derived from an EMBL/GenBank/DDBJ whole genome shotgun (WGS) entry which is preliminary data.</text>
</comment>
<feature type="region of interest" description="Disordered" evidence="1">
    <location>
        <begin position="52"/>
        <end position="118"/>
    </location>
</feature>
<proteinExistence type="predicted"/>
<sequence>MHGQALLKLTDLCSLKTLGKLLLWSAQSWLMHFGETWDIFISGLTNIMVPKNSQNPGEKGEGARAARTKKSNGEMAPGTRRPIPTLWKMSGKQSTGTSREATSNAPPSSSPGGNKTQPMIMGFWKGGAQEDNLVHIMPSQAEMQITPSGKLGADSEGKMLPEDVSKEKDFLLNWLQDPEVLDAPEIVVPKEGKDSARSRIQKCIHSPREMLN</sequence>
<dbReference type="Proteomes" id="UP001066276">
    <property type="component" value="Chromosome 6"/>
</dbReference>
<name>A0AAV7QRP6_PLEWA</name>
<dbReference type="AlphaFoldDB" id="A0AAV7QRP6"/>
<dbReference type="EMBL" id="JANPWB010000010">
    <property type="protein sequence ID" value="KAJ1141709.1"/>
    <property type="molecule type" value="Genomic_DNA"/>
</dbReference>
<accession>A0AAV7QRP6</accession>
<protein>
    <submittedName>
        <fullName evidence="2">Uncharacterized protein</fullName>
    </submittedName>
</protein>
<evidence type="ECO:0000313" key="2">
    <source>
        <dbReference type="EMBL" id="KAJ1141709.1"/>
    </source>
</evidence>
<gene>
    <name evidence="2" type="ORF">NDU88_008037</name>
</gene>
<organism evidence="2 3">
    <name type="scientific">Pleurodeles waltl</name>
    <name type="common">Iberian ribbed newt</name>
    <dbReference type="NCBI Taxonomy" id="8319"/>
    <lineage>
        <taxon>Eukaryota</taxon>
        <taxon>Metazoa</taxon>
        <taxon>Chordata</taxon>
        <taxon>Craniata</taxon>
        <taxon>Vertebrata</taxon>
        <taxon>Euteleostomi</taxon>
        <taxon>Amphibia</taxon>
        <taxon>Batrachia</taxon>
        <taxon>Caudata</taxon>
        <taxon>Salamandroidea</taxon>
        <taxon>Salamandridae</taxon>
        <taxon>Pleurodelinae</taxon>
        <taxon>Pleurodeles</taxon>
    </lineage>
</organism>
<evidence type="ECO:0000313" key="3">
    <source>
        <dbReference type="Proteomes" id="UP001066276"/>
    </source>
</evidence>
<reference evidence="2" key="1">
    <citation type="journal article" date="2022" name="bioRxiv">
        <title>Sequencing and chromosome-scale assembly of the giantPleurodeles waltlgenome.</title>
        <authorList>
            <person name="Brown T."/>
            <person name="Elewa A."/>
            <person name="Iarovenko S."/>
            <person name="Subramanian E."/>
            <person name="Araus A.J."/>
            <person name="Petzold A."/>
            <person name="Susuki M."/>
            <person name="Suzuki K.-i.T."/>
            <person name="Hayashi T."/>
            <person name="Toyoda A."/>
            <person name="Oliveira C."/>
            <person name="Osipova E."/>
            <person name="Leigh N.D."/>
            <person name="Simon A."/>
            <person name="Yun M.H."/>
        </authorList>
    </citation>
    <scope>NUCLEOTIDE SEQUENCE</scope>
    <source>
        <strain evidence="2">20211129_DDA</strain>
        <tissue evidence="2">Liver</tissue>
    </source>
</reference>